<keyword evidence="1" id="KW-0472">Membrane</keyword>
<name>A0A2I1GA61_9GLOM</name>
<gene>
    <name evidence="2" type="ORF">RhiirA4_398871</name>
</gene>
<dbReference type="Proteomes" id="UP000234323">
    <property type="component" value="Unassembled WGS sequence"/>
</dbReference>
<reference evidence="2 3" key="1">
    <citation type="submission" date="2015-10" db="EMBL/GenBank/DDBJ databases">
        <title>Genome analyses suggest a sexual origin of heterokaryosis in a supposedly ancient asexual fungus.</title>
        <authorList>
            <person name="Ropars J."/>
            <person name="Sedzielewska K."/>
            <person name="Noel J."/>
            <person name="Charron P."/>
            <person name="Farinelli L."/>
            <person name="Marton T."/>
            <person name="Kruger M."/>
            <person name="Pelin A."/>
            <person name="Brachmann A."/>
            <person name="Corradi N."/>
        </authorList>
    </citation>
    <scope>NUCLEOTIDE SEQUENCE [LARGE SCALE GENOMIC DNA]</scope>
    <source>
        <strain evidence="2 3">A4</strain>
    </source>
</reference>
<sequence>MPSNTSNNWYATLVAQDPNNRHAVQRPNGSWMVIDYSAGLRVLDMWFSPLLVRNDLNYQFWRIIINYFSFGRSLVLMHRILKKRLKVLSDLHFSVC</sequence>
<keyword evidence="1" id="KW-0812">Transmembrane</keyword>
<feature type="transmembrane region" description="Helical" evidence="1">
    <location>
        <begin position="60"/>
        <end position="81"/>
    </location>
</feature>
<protein>
    <submittedName>
        <fullName evidence="2">Uncharacterized protein</fullName>
    </submittedName>
</protein>
<dbReference type="EMBL" id="LLXI01000259">
    <property type="protein sequence ID" value="PKY43530.1"/>
    <property type="molecule type" value="Genomic_DNA"/>
</dbReference>
<keyword evidence="3" id="KW-1185">Reference proteome</keyword>
<dbReference type="AlphaFoldDB" id="A0A2I1GA61"/>
<organism evidence="2 3">
    <name type="scientific">Rhizophagus irregularis</name>
    <dbReference type="NCBI Taxonomy" id="588596"/>
    <lineage>
        <taxon>Eukaryota</taxon>
        <taxon>Fungi</taxon>
        <taxon>Fungi incertae sedis</taxon>
        <taxon>Mucoromycota</taxon>
        <taxon>Glomeromycotina</taxon>
        <taxon>Glomeromycetes</taxon>
        <taxon>Glomerales</taxon>
        <taxon>Glomeraceae</taxon>
        <taxon>Rhizophagus</taxon>
    </lineage>
</organism>
<evidence type="ECO:0000256" key="1">
    <source>
        <dbReference type="SAM" id="Phobius"/>
    </source>
</evidence>
<keyword evidence="1" id="KW-1133">Transmembrane helix</keyword>
<evidence type="ECO:0000313" key="3">
    <source>
        <dbReference type="Proteomes" id="UP000234323"/>
    </source>
</evidence>
<evidence type="ECO:0000313" key="2">
    <source>
        <dbReference type="EMBL" id="PKY43530.1"/>
    </source>
</evidence>
<proteinExistence type="predicted"/>
<comment type="caution">
    <text evidence="2">The sequence shown here is derived from an EMBL/GenBank/DDBJ whole genome shotgun (WGS) entry which is preliminary data.</text>
</comment>
<accession>A0A2I1GA61</accession>